<dbReference type="EMBL" id="JAPQER010000001">
    <property type="protein sequence ID" value="MCY6482852.1"/>
    <property type="molecule type" value="Genomic_DNA"/>
</dbReference>
<keyword evidence="4" id="KW-1185">Reference proteome</keyword>
<feature type="transmembrane region" description="Helical" evidence="1">
    <location>
        <begin position="5"/>
        <end position="23"/>
    </location>
</feature>
<gene>
    <name evidence="3" type="ORF">OW763_00600</name>
</gene>
<keyword evidence="1" id="KW-1133">Transmembrane helix</keyword>
<evidence type="ECO:0000259" key="2">
    <source>
        <dbReference type="Pfam" id="PF02698"/>
    </source>
</evidence>
<dbReference type="InterPro" id="IPR051599">
    <property type="entry name" value="Cell_Envelope_Assoc"/>
</dbReference>
<feature type="transmembrane region" description="Helical" evidence="1">
    <location>
        <begin position="67"/>
        <end position="88"/>
    </location>
</feature>
<dbReference type="CDD" id="cd06259">
    <property type="entry name" value="YdcF-like"/>
    <property type="match status" value="1"/>
</dbReference>
<dbReference type="RefSeq" id="WP_268039120.1">
    <property type="nucleotide sequence ID" value="NZ_JAPQER010000001.1"/>
</dbReference>
<keyword evidence="1" id="KW-0472">Membrane</keyword>
<sequence length="253" mass="28714">MKTGAISIILGICSILYFIAMFIFGGKIISFSEFWIILGVLLIILGTDRCSGKKTICNKFSKNVKKILKISIAIILMFFISVEGLLIYSGTIYDKAKSDYLVVLGAGLKGERMSQALYARMIKSLEYIKENPDTMIVVSGGQGPGEYISEAEAMERFLVRNDIDKEKIIKEDKSRSTYENLKFTKEKLQKLNGNKKVSITIITNNFHVYRAKMLAKRQGFKAYGMPASLHPLITPNYYVREFLAIIKSYFFDR</sequence>
<feature type="domain" description="DUF218" evidence="2">
    <location>
        <begin position="99"/>
        <end position="242"/>
    </location>
</feature>
<dbReference type="PANTHER" id="PTHR30336:SF4">
    <property type="entry name" value="ENVELOPE BIOGENESIS FACTOR ELYC"/>
    <property type="match status" value="1"/>
</dbReference>
<accession>A0ABT4CV41</accession>
<name>A0ABT4CV41_9CLOT</name>
<keyword evidence="1" id="KW-0812">Transmembrane</keyword>
<evidence type="ECO:0000313" key="3">
    <source>
        <dbReference type="EMBL" id="MCY6482852.1"/>
    </source>
</evidence>
<comment type="caution">
    <text evidence="3">The sequence shown here is derived from an EMBL/GenBank/DDBJ whole genome shotgun (WGS) entry which is preliminary data.</text>
</comment>
<protein>
    <submittedName>
        <fullName evidence="3">YdcF family protein</fullName>
    </submittedName>
</protein>
<reference evidence="3" key="1">
    <citation type="submission" date="2022-12" db="EMBL/GenBank/DDBJ databases">
        <authorList>
            <person name="Wang J."/>
        </authorList>
    </citation>
    <scope>NUCLEOTIDE SEQUENCE</scope>
    <source>
        <strain evidence="3">HY-45-18</strain>
    </source>
</reference>
<dbReference type="InterPro" id="IPR003848">
    <property type="entry name" value="DUF218"/>
</dbReference>
<dbReference type="Pfam" id="PF02698">
    <property type="entry name" value="DUF218"/>
    <property type="match status" value="1"/>
</dbReference>
<dbReference type="Gene3D" id="3.40.50.620">
    <property type="entry name" value="HUPs"/>
    <property type="match status" value="1"/>
</dbReference>
<dbReference type="PANTHER" id="PTHR30336">
    <property type="entry name" value="INNER MEMBRANE PROTEIN, PROBABLE PERMEASE"/>
    <property type="match status" value="1"/>
</dbReference>
<organism evidence="3 4">
    <name type="scientific">Clostridium aestuarii</name>
    <dbReference type="NCBI Taxonomy" id="338193"/>
    <lineage>
        <taxon>Bacteria</taxon>
        <taxon>Bacillati</taxon>
        <taxon>Bacillota</taxon>
        <taxon>Clostridia</taxon>
        <taxon>Eubacteriales</taxon>
        <taxon>Clostridiaceae</taxon>
        <taxon>Clostridium</taxon>
    </lineage>
</organism>
<proteinExistence type="predicted"/>
<evidence type="ECO:0000313" key="4">
    <source>
        <dbReference type="Proteomes" id="UP001078443"/>
    </source>
</evidence>
<dbReference type="InterPro" id="IPR014729">
    <property type="entry name" value="Rossmann-like_a/b/a_fold"/>
</dbReference>
<dbReference type="Proteomes" id="UP001078443">
    <property type="component" value="Unassembled WGS sequence"/>
</dbReference>
<evidence type="ECO:0000256" key="1">
    <source>
        <dbReference type="SAM" id="Phobius"/>
    </source>
</evidence>
<feature type="transmembrane region" description="Helical" evidence="1">
    <location>
        <begin position="29"/>
        <end position="46"/>
    </location>
</feature>